<feature type="transmembrane region" description="Helical" evidence="1">
    <location>
        <begin position="37"/>
        <end position="60"/>
    </location>
</feature>
<dbReference type="Proteomes" id="UP001341840">
    <property type="component" value="Unassembled WGS sequence"/>
</dbReference>
<dbReference type="EMBL" id="JASCZI010090985">
    <property type="protein sequence ID" value="MED6148263.1"/>
    <property type="molecule type" value="Genomic_DNA"/>
</dbReference>
<keyword evidence="1" id="KW-0812">Transmembrane</keyword>
<evidence type="ECO:0000313" key="2">
    <source>
        <dbReference type="EMBL" id="MED6148263.1"/>
    </source>
</evidence>
<keyword evidence="3" id="KW-1185">Reference proteome</keyword>
<proteinExistence type="predicted"/>
<reference evidence="2 3" key="1">
    <citation type="journal article" date="2023" name="Plants (Basel)">
        <title>Bridging the Gap: Combining Genomics and Transcriptomics Approaches to Understand Stylosanthes scabra, an Orphan Legume from the Brazilian Caatinga.</title>
        <authorList>
            <person name="Ferreira-Neto J.R.C."/>
            <person name="da Silva M.D."/>
            <person name="Binneck E."/>
            <person name="de Melo N.F."/>
            <person name="da Silva R.H."/>
            <person name="de Melo A.L.T.M."/>
            <person name="Pandolfi V."/>
            <person name="Bustamante F.O."/>
            <person name="Brasileiro-Vidal A.C."/>
            <person name="Benko-Iseppon A.M."/>
        </authorList>
    </citation>
    <scope>NUCLEOTIDE SEQUENCE [LARGE SCALE GENOMIC DNA]</scope>
    <source>
        <tissue evidence="2">Leaves</tissue>
    </source>
</reference>
<keyword evidence="1" id="KW-1133">Transmembrane helix</keyword>
<evidence type="ECO:0000313" key="3">
    <source>
        <dbReference type="Proteomes" id="UP001341840"/>
    </source>
</evidence>
<accession>A0ABU6TK66</accession>
<comment type="caution">
    <text evidence="2">The sequence shown here is derived from an EMBL/GenBank/DDBJ whole genome shotgun (WGS) entry which is preliminary data.</text>
</comment>
<organism evidence="2 3">
    <name type="scientific">Stylosanthes scabra</name>
    <dbReference type="NCBI Taxonomy" id="79078"/>
    <lineage>
        <taxon>Eukaryota</taxon>
        <taxon>Viridiplantae</taxon>
        <taxon>Streptophyta</taxon>
        <taxon>Embryophyta</taxon>
        <taxon>Tracheophyta</taxon>
        <taxon>Spermatophyta</taxon>
        <taxon>Magnoliopsida</taxon>
        <taxon>eudicotyledons</taxon>
        <taxon>Gunneridae</taxon>
        <taxon>Pentapetalae</taxon>
        <taxon>rosids</taxon>
        <taxon>fabids</taxon>
        <taxon>Fabales</taxon>
        <taxon>Fabaceae</taxon>
        <taxon>Papilionoideae</taxon>
        <taxon>50 kb inversion clade</taxon>
        <taxon>dalbergioids sensu lato</taxon>
        <taxon>Dalbergieae</taxon>
        <taxon>Pterocarpus clade</taxon>
        <taxon>Stylosanthes</taxon>
    </lineage>
</organism>
<gene>
    <name evidence="2" type="ORF">PIB30_051456</name>
</gene>
<sequence>MVWYVMQENAGKVIENGKNTDTRRGKMSVLLRRYHRFVAGLLSFARVVRCLFIFIFSLIVSTSSMLHSASSWHHLYVPKSLRPLCLCRSSSSVLVIDTVMLAVVHIATNRHCSSRLCCN</sequence>
<name>A0ABU6TK66_9FABA</name>
<protein>
    <submittedName>
        <fullName evidence="2">Uncharacterized protein</fullName>
    </submittedName>
</protein>
<evidence type="ECO:0000256" key="1">
    <source>
        <dbReference type="SAM" id="Phobius"/>
    </source>
</evidence>
<keyword evidence="1" id="KW-0472">Membrane</keyword>